<reference evidence="2" key="1">
    <citation type="submission" date="2022-07" db="EMBL/GenBank/DDBJ databases">
        <authorList>
            <person name="Macas J."/>
            <person name="Novak P."/>
            <person name="Neumann P."/>
        </authorList>
    </citation>
    <scope>NUCLEOTIDE SEQUENCE</scope>
</reference>
<keyword evidence="3" id="KW-1185">Reference proteome</keyword>
<dbReference type="Proteomes" id="UP001152484">
    <property type="component" value="Unassembled WGS sequence"/>
</dbReference>
<protein>
    <submittedName>
        <fullName evidence="2">Uncharacterized protein</fullName>
    </submittedName>
</protein>
<feature type="compositionally biased region" description="Polar residues" evidence="1">
    <location>
        <begin position="260"/>
        <end position="289"/>
    </location>
</feature>
<feature type="region of interest" description="Disordered" evidence="1">
    <location>
        <begin position="1"/>
        <end position="26"/>
    </location>
</feature>
<feature type="compositionally biased region" description="Basic and acidic residues" evidence="1">
    <location>
        <begin position="58"/>
        <end position="67"/>
    </location>
</feature>
<dbReference type="AlphaFoldDB" id="A0A9P0YKJ8"/>
<gene>
    <name evidence="2" type="ORF">CEURO_LOCUS2022</name>
</gene>
<feature type="region of interest" description="Disordered" evidence="1">
    <location>
        <begin position="247"/>
        <end position="289"/>
    </location>
</feature>
<sequence>MPYEPSMSAEKRGASPEALAEEVPNPKRIEPSVFAAAGVPISASFTQLVNEGNPPRFSTEEQRDSKMPYEASMSAEKRGASPETLAEEVPNPKIIEPSVFAASGVPLYASFTQLVNDPSINNLAQELAVDPHLIQMVKVLLEPLQNDGNEHVICNLDAWKQFASLQIWQNQKHCRALNQCLLPCPLETDPKQVQVAQQIEEQMSCIKNNASFKPILGDREPVAMMRAALIILITSWSGKDVIGDLPEPMNTDELCDSDTGCESTSPDSGCDSEYTTSLDSGSDSESTTSLDSCSELLVFKSESGEANMIPLLVYGPSLEFFTDKVLKDEAAVQLLNEFLGTLFVNSEHTCSNPALDHFDKVKKVWGHRDFLRVLLKEEGAPYPMETCKILASRKLTEFIVPKIRSDPSFKVIVQYTEPASMMRSALSIIIGFWANEVALLPLVYTMGGRAFGVKKVIGDALPSFVKEAKTHSPLGEERCKNQMCMESPACCIIAELCQDESISKLADQLTKVPKAVTWAEEFLASLKDDVPVKYAHYFKYIERHRCSAMAFWFEPVIILQLIKALKESAPLVNVFHKYSKGAQLLRCQERMIRINKDPLLGSVVESDPVNKMRKALSILFGYWSDKDVTLLFSILFSLRGEKETLAEVDLTEESVQCLHYLTNDCGDVEGLKNVLADNYREDSAEYIDLFEKIRSKEQNAMKLDKDTDLAYIVVILKGRDILYFKKTPCGN</sequence>
<evidence type="ECO:0000313" key="2">
    <source>
        <dbReference type="EMBL" id="CAH9063257.1"/>
    </source>
</evidence>
<evidence type="ECO:0000313" key="3">
    <source>
        <dbReference type="Proteomes" id="UP001152484"/>
    </source>
</evidence>
<name>A0A9P0YKJ8_CUSEU</name>
<dbReference type="OrthoDB" id="1307771at2759"/>
<feature type="region of interest" description="Disordered" evidence="1">
    <location>
        <begin position="45"/>
        <end position="85"/>
    </location>
</feature>
<evidence type="ECO:0000256" key="1">
    <source>
        <dbReference type="SAM" id="MobiDB-lite"/>
    </source>
</evidence>
<accession>A0A9P0YKJ8</accession>
<comment type="caution">
    <text evidence="2">The sequence shown here is derived from an EMBL/GenBank/DDBJ whole genome shotgun (WGS) entry which is preliminary data.</text>
</comment>
<dbReference type="EMBL" id="CAMAPE010000004">
    <property type="protein sequence ID" value="CAH9063257.1"/>
    <property type="molecule type" value="Genomic_DNA"/>
</dbReference>
<proteinExistence type="predicted"/>
<organism evidence="2 3">
    <name type="scientific">Cuscuta europaea</name>
    <name type="common">European dodder</name>
    <dbReference type="NCBI Taxonomy" id="41803"/>
    <lineage>
        <taxon>Eukaryota</taxon>
        <taxon>Viridiplantae</taxon>
        <taxon>Streptophyta</taxon>
        <taxon>Embryophyta</taxon>
        <taxon>Tracheophyta</taxon>
        <taxon>Spermatophyta</taxon>
        <taxon>Magnoliopsida</taxon>
        <taxon>eudicotyledons</taxon>
        <taxon>Gunneridae</taxon>
        <taxon>Pentapetalae</taxon>
        <taxon>asterids</taxon>
        <taxon>lamiids</taxon>
        <taxon>Solanales</taxon>
        <taxon>Convolvulaceae</taxon>
        <taxon>Cuscuteae</taxon>
        <taxon>Cuscuta</taxon>
        <taxon>Cuscuta subgen. Cuscuta</taxon>
    </lineage>
</organism>